<feature type="transmembrane region" description="Helical" evidence="1">
    <location>
        <begin position="31"/>
        <end position="54"/>
    </location>
</feature>
<evidence type="ECO:0008006" key="4">
    <source>
        <dbReference type="Google" id="ProtNLM"/>
    </source>
</evidence>
<keyword evidence="1" id="KW-0812">Transmembrane</keyword>
<evidence type="ECO:0000313" key="3">
    <source>
        <dbReference type="Proteomes" id="UP000823926"/>
    </source>
</evidence>
<sequence length="298" mass="32675">MKSEKEIQDDEIRVIGNSDGKRVSEAPGQRFRWWMITAAGVVIALGIAVASYFMGRSEGEAEEYDYTTVLELQQEAANRQAAAQTATDGRTADSAAYVTITEETVNDVPLYLYTPHHARPSLALGLPDKLDSTIVFVAQAADIGGNGEIIGAFVYRGEIMARALSKKGYCAILGDRIEIGVSPDTPLFNDAVRQKGYFFRQYPLVDKGRPIDNKPKGKAIRRAIGQRNGRTVMVESRSAESFHDFAEALADLGFSDAIYLVGSTAYGWAVDNRGVRHEFGVEDPGLPPTTSYIVWRGR</sequence>
<dbReference type="EMBL" id="DXHL01000019">
    <property type="protein sequence ID" value="HIW10496.1"/>
    <property type="molecule type" value="Genomic_DNA"/>
</dbReference>
<dbReference type="AlphaFoldDB" id="A0A9D1QED8"/>
<keyword evidence="1" id="KW-0472">Membrane</keyword>
<organism evidence="2 3">
    <name type="scientific">Candidatus Rikenella faecigallinarum</name>
    <dbReference type="NCBI Taxonomy" id="2838745"/>
    <lineage>
        <taxon>Bacteria</taxon>
        <taxon>Pseudomonadati</taxon>
        <taxon>Bacteroidota</taxon>
        <taxon>Bacteroidia</taxon>
        <taxon>Bacteroidales</taxon>
        <taxon>Rikenellaceae</taxon>
        <taxon>Rikenella</taxon>
    </lineage>
</organism>
<reference evidence="2" key="1">
    <citation type="journal article" date="2021" name="PeerJ">
        <title>Extensive microbial diversity within the chicken gut microbiome revealed by metagenomics and culture.</title>
        <authorList>
            <person name="Gilroy R."/>
            <person name="Ravi A."/>
            <person name="Getino M."/>
            <person name="Pursley I."/>
            <person name="Horton D.L."/>
            <person name="Alikhan N.F."/>
            <person name="Baker D."/>
            <person name="Gharbi K."/>
            <person name="Hall N."/>
            <person name="Watson M."/>
            <person name="Adriaenssens E.M."/>
            <person name="Foster-Nyarko E."/>
            <person name="Jarju S."/>
            <person name="Secka A."/>
            <person name="Antonio M."/>
            <person name="Oren A."/>
            <person name="Chaudhuri R.R."/>
            <person name="La Ragione R."/>
            <person name="Hildebrand F."/>
            <person name="Pallen M.J."/>
        </authorList>
    </citation>
    <scope>NUCLEOTIDE SEQUENCE</scope>
    <source>
        <strain evidence="2">ChiBcec15-1070</strain>
    </source>
</reference>
<keyword evidence="1" id="KW-1133">Transmembrane helix</keyword>
<protein>
    <recommendedName>
        <fullName evidence="4">Phosphodiester glycosidase domain-containing protein</fullName>
    </recommendedName>
</protein>
<accession>A0A9D1QED8</accession>
<dbReference type="Proteomes" id="UP000823926">
    <property type="component" value="Unassembled WGS sequence"/>
</dbReference>
<evidence type="ECO:0000313" key="2">
    <source>
        <dbReference type="EMBL" id="HIW10496.1"/>
    </source>
</evidence>
<gene>
    <name evidence="2" type="ORF">H9888_03245</name>
</gene>
<proteinExistence type="predicted"/>
<comment type="caution">
    <text evidence="2">The sequence shown here is derived from an EMBL/GenBank/DDBJ whole genome shotgun (WGS) entry which is preliminary data.</text>
</comment>
<name>A0A9D1QED8_9BACT</name>
<reference evidence="2" key="2">
    <citation type="submission" date="2021-04" db="EMBL/GenBank/DDBJ databases">
        <authorList>
            <person name="Gilroy R."/>
        </authorList>
    </citation>
    <scope>NUCLEOTIDE SEQUENCE</scope>
    <source>
        <strain evidence="2">ChiBcec15-1070</strain>
    </source>
</reference>
<evidence type="ECO:0000256" key="1">
    <source>
        <dbReference type="SAM" id="Phobius"/>
    </source>
</evidence>